<proteinExistence type="predicted"/>
<dbReference type="AlphaFoldDB" id="A0A5B7CPL0"/>
<keyword evidence="3" id="KW-1185">Reference proteome</keyword>
<organism evidence="2 3">
    <name type="scientific">Portunus trituberculatus</name>
    <name type="common">Swimming crab</name>
    <name type="synonym">Neptunus trituberculatus</name>
    <dbReference type="NCBI Taxonomy" id="210409"/>
    <lineage>
        <taxon>Eukaryota</taxon>
        <taxon>Metazoa</taxon>
        <taxon>Ecdysozoa</taxon>
        <taxon>Arthropoda</taxon>
        <taxon>Crustacea</taxon>
        <taxon>Multicrustacea</taxon>
        <taxon>Malacostraca</taxon>
        <taxon>Eumalacostraca</taxon>
        <taxon>Eucarida</taxon>
        <taxon>Decapoda</taxon>
        <taxon>Pleocyemata</taxon>
        <taxon>Brachyura</taxon>
        <taxon>Eubrachyura</taxon>
        <taxon>Portunoidea</taxon>
        <taxon>Portunidae</taxon>
        <taxon>Portuninae</taxon>
        <taxon>Portunus</taxon>
    </lineage>
</organism>
<comment type="caution">
    <text evidence="2">The sequence shown here is derived from an EMBL/GenBank/DDBJ whole genome shotgun (WGS) entry which is preliminary data.</text>
</comment>
<reference evidence="2 3" key="1">
    <citation type="submission" date="2019-05" db="EMBL/GenBank/DDBJ databases">
        <title>Another draft genome of Portunus trituberculatus and its Hox gene families provides insights of decapod evolution.</title>
        <authorList>
            <person name="Jeong J.-H."/>
            <person name="Song I."/>
            <person name="Kim S."/>
            <person name="Choi T."/>
            <person name="Kim D."/>
            <person name="Ryu S."/>
            <person name="Kim W."/>
        </authorList>
    </citation>
    <scope>NUCLEOTIDE SEQUENCE [LARGE SCALE GENOMIC DNA]</scope>
    <source>
        <tissue evidence="2">Muscle</tissue>
    </source>
</reference>
<name>A0A5B7CPL0_PORTR</name>
<evidence type="ECO:0000313" key="3">
    <source>
        <dbReference type="Proteomes" id="UP000324222"/>
    </source>
</evidence>
<dbReference type="Proteomes" id="UP000324222">
    <property type="component" value="Unassembled WGS sequence"/>
</dbReference>
<gene>
    <name evidence="2" type="ORF">E2C01_003200</name>
</gene>
<feature type="compositionally biased region" description="Polar residues" evidence="1">
    <location>
        <begin position="33"/>
        <end position="42"/>
    </location>
</feature>
<sequence>MYRDSTVKIWQQQHVYNEGNTSINTKGRRCSGSAGTLSTDTVTPGPRLQDSSGQASPAKPPCAVSVTAEAMFTGD</sequence>
<evidence type="ECO:0000256" key="1">
    <source>
        <dbReference type="SAM" id="MobiDB-lite"/>
    </source>
</evidence>
<protein>
    <submittedName>
        <fullName evidence="2">Uncharacterized protein</fullName>
    </submittedName>
</protein>
<feature type="region of interest" description="Disordered" evidence="1">
    <location>
        <begin position="20"/>
        <end position="62"/>
    </location>
</feature>
<evidence type="ECO:0000313" key="2">
    <source>
        <dbReference type="EMBL" id="MPC10564.1"/>
    </source>
</evidence>
<accession>A0A5B7CPL0</accession>
<dbReference type="EMBL" id="VSRR010000122">
    <property type="protein sequence ID" value="MPC10564.1"/>
    <property type="molecule type" value="Genomic_DNA"/>
</dbReference>